<organism evidence="3 4">
    <name type="scientific">Melanomma pulvis-pyrius CBS 109.77</name>
    <dbReference type="NCBI Taxonomy" id="1314802"/>
    <lineage>
        <taxon>Eukaryota</taxon>
        <taxon>Fungi</taxon>
        <taxon>Dikarya</taxon>
        <taxon>Ascomycota</taxon>
        <taxon>Pezizomycotina</taxon>
        <taxon>Dothideomycetes</taxon>
        <taxon>Pleosporomycetidae</taxon>
        <taxon>Pleosporales</taxon>
        <taxon>Melanommataceae</taxon>
        <taxon>Melanomma</taxon>
    </lineage>
</organism>
<proteinExistence type="predicted"/>
<evidence type="ECO:0000256" key="1">
    <source>
        <dbReference type="SAM" id="MobiDB-lite"/>
    </source>
</evidence>
<feature type="compositionally biased region" description="Polar residues" evidence="1">
    <location>
        <begin position="8"/>
        <end position="20"/>
    </location>
</feature>
<keyword evidence="2" id="KW-0472">Membrane</keyword>
<keyword evidence="2" id="KW-0812">Transmembrane</keyword>
<feature type="region of interest" description="Disordered" evidence="1">
    <location>
        <begin position="77"/>
        <end position="96"/>
    </location>
</feature>
<protein>
    <submittedName>
        <fullName evidence="3">Uncharacterized protein</fullName>
    </submittedName>
</protein>
<evidence type="ECO:0000313" key="3">
    <source>
        <dbReference type="EMBL" id="KAF2789003.1"/>
    </source>
</evidence>
<reference evidence="3" key="1">
    <citation type="journal article" date="2020" name="Stud. Mycol.">
        <title>101 Dothideomycetes genomes: a test case for predicting lifestyles and emergence of pathogens.</title>
        <authorList>
            <person name="Haridas S."/>
            <person name="Albert R."/>
            <person name="Binder M."/>
            <person name="Bloem J."/>
            <person name="Labutti K."/>
            <person name="Salamov A."/>
            <person name="Andreopoulos B."/>
            <person name="Baker S."/>
            <person name="Barry K."/>
            <person name="Bills G."/>
            <person name="Bluhm B."/>
            <person name="Cannon C."/>
            <person name="Castanera R."/>
            <person name="Culley D."/>
            <person name="Daum C."/>
            <person name="Ezra D."/>
            <person name="Gonzalez J."/>
            <person name="Henrissat B."/>
            <person name="Kuo A."/>
            <person name="Liang C."/>
            <person name="Lipzen A."/>
            <person name="Lutzoni F."/>
            <person name="Magnuson J."/>
            <person name="Mondo S."/>
            <person name="Nolan M."/>
            <person name="Ohm R."/>
            <person name="Pangilinan J."/>
            <person name="Park H.-J."/>
            <person name="Ramirez L."/>
            <person name="Alfaro M."/>
            <person name="Sun H."/>
            <person name="Tritt A."/>
            <person name="Yoshinaga Y."/>
            <person name="Zwiers L.-H."/>
            <person name="Turgeon B."/>
            <person name="Goodwin S."/>
            <person name="Spatafora J."/>
            <person name="Crous P."/>
            <person name="Grigoriev I."/>
        </authorList>
    </citation>
    <scope>NUCLEOTIDE SEQUENCE</scope>
    <source>
        <strain evidence="3">CBS 109.77</strain>
    </source>
</reference>
<dbReference type="AlphaFoldDB" id="A0A6A6WYP2"/>
<gene>
    <name evidence="3" type="ORF">K505DRAFT_365989</name>
</gene>
<keyword evidence="2" id="KW-1133">Transmembrane helix</keyword>
<dbReference type="EMBL" id="MU002170">
    <property type="protein sequence ID" value="KAF2789003.1"/>
    <property type="molecule type" value="Genomic_DNA"/>
</dbReference>
<dbReference type="Proteomes" id="UP000799757">
    <property type="component" value="Unassembled WGS sequence"/>
</dbReference>
<feature type="region of interest" description="Disordered" evidence="1">
    <location>
        <begin position="1"/>
        <end position="24"/>
    </location>
</feature>
<sequence length="133" mass="14694">MAPLALRSHTSPRQLFQDATSRPPGTPLISTPTLITLICVGVVPVLIVGGVVIWLLAFYARDRPCCPCFCPRRRRRRRAQPGFPNDGGESADPSEEIQMQRLTAGGRLTHARTRSDEMEGRALGEVREVRGFV</sequence>
<accession>A0A6A6WYP2</accession>
<keyword evidence="4" id="KW-1185">Reference proteome</keyword>
<feature type="transmembrane region" description="Helical" evidence="2">
    <location>
        <begin position="34"/>
        <end position="57"/>
    </location>
</feature>
<evidence type="ECO:0000313" key="4">
    <source>
        <dbReference type="Proteomes" id="UP000799757"/>
    </source>
</evidence>
<evidence type="ECO:0000256" key="2">
    <source>
        <dbReference type="SAM" id="Phobius"/>
    </source>
</evidence>
<name>A0A6A6WYP2_9PLEO</name>